<sequence>MTSTSPFLPEPTPVALLKDLDIPPRPAILERLFSLRNSRALSLQAISQLIDASPALSGAVLKAANAPIFGARCYLTSLPQAISLLGMENVLNLASGLALRMVLGTKSTPGVEPFWEQVMQEARIANLLCGRLDAVPDDCQSFALFRRCGVVLMLMRVPGFHLTWAISRELPDSRITRFETDRHGISHDVVAYLVAQTWAMPEPFCRAILLQHYPALLAPGNDDLDPESKTMIAVCRAAQHIAQTAADAAPDPGWREREASLLPFLGLTQATFANWKEDLHRKLAAPAAARP</sequence>
<dbReference type="PROSITE" id="PS51833">
    <property type="entry name" value="HDOD"/>
    <property type="match status" value="1"/>
</dbReference>
<dbReference type="PANTHER" id="PTHR33525">
    <property type="match status" value="1"/>
</dbReference>
<dbReference type="EMBL" id="BMYX01000017">
    <property type="protein sequence ID" value="GGY22424.1"/>
    <property type="molecule type" value="Genomic_DNA"/>
</dbReference>
<dbReference type="PANTHER" id="PTHR33525:SF6">
    <property type="entry name" value="HDOD DOMAIN-CONTAINING PROTEIN"/>
    <property type="match status" value="1"/>
</dbReference>
<reference evidence="2" key="1">
    <citation type="journal article" date="2014" name="Int. J. Syst. Evol. Microbiol.">
        <title>Complete genome sequence of Corynebacterium casei LMG S-19264T (=DSM 44701T), isolated from a smear-ripened cheese.</title>
        <authorList>
            <consortium name="US DOE Joint Genome Institute (JGI-PGF)"/>
            <person name="Walter F."/>
            <person name="Albersmeier A."/>
            <person name="Kalinowski J."/>
            <person name="Ruckert C."/>
        </authorList>
    </citation>
    <scope>NUCLEOTIDE SEQUENCE</scope>
    <source>
        <strain evidence="2">KCTC 32182</strain>
    </source>
</reference>
<comment type="caution">
    <text evidence="2">The sequence shown here is derived from an EMBL/GenBank/DDBJ whole genome shotgun (WGS) entry which is preliminary data.</text>
</comment>
<dbReference type="InterPro" id="IPR052340">
    <property type="entry name" value="RNase_Y/CdgJ"/>
</dbReference>
<evidence type="ECO:0000313" key="2">
    <source>
        <dbReference type="EMBL" id="GGY22424.1"/>
    </source>
</evidence>
<organism evidence="2 3">
    <name type="scientific">Paludibacterium paludis</name>
    <dbReference type="NCBI Taxonomy" id="1225769"/>
    <lineage>
        <taxon>Bacteria</taxon>
        <taxon>Pseudomonadati</taxon>
        <taxon>Pseudomonadota</taxon>
        <taxon>Betaproteobacteria</taxon>
        <taxon>Neisseriales</taxon>
        <taxon>Chromobacteriaceae</taxon>
        <taxon>Paludibacterium</taxon>
    </lineage>
</organism>
<accession>A0A918P5N0</accession>
<dbReference type="RefSeq" id="WP_189535335.1">
    <property type="nucleotide sequence ID" value="NZ_BMYX01000017.1"/>
</dbReference>
<dbReference type="Proteomes" id="UP000645257">
    <property type="component" value="Unassembled WGS sequence"/>
</dbReference>
<feature type="domain" description="HDOD" evidence="1">
    <location>
        <begin position="22"/>
        <end position="214"/>
    </location>
</feature>
<dbReference type="AlphaFoldDB" id="A0A918P5N0"/>
<protein>
    <recommendedName>
        <fullName evidence="1">HDOD domain-containing protein</fullName>
    </recommendedName>
</protein>
<reference evidence="2" key="2">
    <citation type="submission" date="2020-09" db="EMBL/GenBank/DDBJ databases">
        <authorList>
            <person name="Sun Q."/>
            <person name="Kim S."/>
        </authorList>
    </citation>
    <scope>NUCLEOTIDE SEQUENCE</scope>
    <source>
        <strain evidence="2">KCTC 32182</strain>
    </source>
</reference>
<evidence type="ECO:0000259" key="1">
    <source>
        <dbReference type="PROSITE" id="PS51833"/>
    </source>
</evidence>
<dbReference type="InterPro" id="IPR013976">
    <property type="entry name" value="HDOD"/>
</dbReference>
<proteinExistence type="predicted"/>
<dbReference type="Pfam" id="PF08668">
    <property type="entry name" value="HDOD"/>
    <property type="match status" value="1"/>
</dbReference>
<dbReference type="Gene3D" id="1.10.3210.10">
    <property type="entry name" value="Hypothetical protein af1432"/>
    <property type="match status" value="1"/>
</dbReference>
<gene>
    <name evidence="2" type="ORF">GCM10011289_27740</name>
</gene>
<dbReference type="SUPFAM" id="SSF109604">
    <property type="entry name" value="HD-domain/PDEase-like"/>
    <property type="match status" value="1"/>
</dbReference>
<keyword evidence="3" id="KW-1185">Reference proteome</keyword>
<name>A0A918P5N0_9NEIS</name>
<evidence type="ECO:0000313" key="3">
    <source>
        <dbReference type="Proteomes" id="UP000645257"/>
    </source>
</evidence>